<dbReference type="OrthoDB" id="9766267at2"/>
<feature type="transmembrane region" description="Helical" evidence="6">
    <location>
        <begin position="452"/>
        <end position="470"/>
    </location>
</feature>
<feature type="transmembrane region" description="Helical" evidence="6">
    <location>
        <begin position="20"/>
        <end position="36"/>
    </location>
</feature>
<evidence type="ECO:0000313" key="9">
    <source>
        <dbReference type="Proteomes" id="UP000305760"/>
    </source>
</evidence>
<accession>A0A5C4RY54</accession>
<proteinExistence type="predicted"/>
<name>A0A5C4RY54_9GAMM</name>
<feature type="domain" description="Citrate transporter-like" evidence="7">
    <location>
        <begin position="57"/>
        <end position="413"/>
    </location>
</feature>
<evidence type="ECO:0000256" key="6">
    <source>
        <dbReference type="SAM" id="Phobius"/>
    </source>
</evidence>
<evidence type="ECO:0000313" key="8">
    <source>
        <dbReference type="EMBL" id="TNJ35611.1"/>
    </source>
</evidence>
<evidence type="ECO:0000256" key="3">
    <source>
        <dbReference type="ARBA" id="ARBA00022692"/>
    </source>
</evidence>
<organism evidence="8 9">
    <name type="scientific">Arenimonas terrae</name>
    <dbReference type="NCBI Taxonomy" id="2546226"/>
    <lineage>
        <taxon>Bacteria</taxon>
        <taxon>Pseudomonadati</taxon>
        <taxon>Pseudomonadota</taxon>
        <taxon>Gammaproteobacteria</taxon>
        <taxon>Lysobacterales</taxon>
        <taxon>Lysobacteraceae</taxon>
        <taxon>Arenimonas</taxon>
    </lineage>
</organism>
<reference evidence="8 9" key="1">
    <citation type="submission" date="2019-03" db="EMBL/GenBank/DDBJ databases">
        <title>Arenimonas daejeonensis sp. nov., isolated from compost.</title>
        <authorList>
            <person name="Jeon C.O."/>
        </authorList>
    </citation>
    <scope>NUCLEOTIDE SEQUENCE [LARGE SCALE GENOMIC DNA]</scope>
    <source>
        <strain evidence="8 9">R29</strain>
    </source>
</reference>
<gene>
    <name evidence="8" type="ORF">E1B00_07650</name>
</gene>
<feature type="transmembrane region" description="Helical" evidence="6">
    <location>
        <begin position="179"/>
        <end position="198"/>
    </location>
</feature>
<feature type="transmembrane region" description="Helical" evidence="6">
    <location>
        <begin position="42"/>
        <end position="61"/>
    </location>
</feature>
<comment type="subcellular location">
    <subcellularLocation>
        <location evidence="1">Membrane</location>
        <topology evidence="1">Multi-pass membrane protein</topology>
    </subcellularLocation>
</comment>
<keyword evidence="3 6" id="KW-0812">Transmembrane</keyword>
<feature type="transmembrane region" description="Helical" evidence="6">
    <location>
        <begin position="146"/>
        <end position="167"/>
    </location>
</feature>
<keyword evidence="4 6" id="KW-1133">Transmembrane helix</keyword>
<dbReference type="NCBIfam" id="TIGR00785">
    <property type="entry name" value="dass"/>
    <property type="match status" value="1"/>
</dbReference>
<dbReference type="InterPro" id="IPR001898">
    <property type="entry name" value="SLC13A/DASS"/>
</dbReference>
<feature type="transmembrane region" description="Helical" evidence="6">
    <location>
        <begin position="68"/>
        <end position="85"/>
    </location>
</feature>
<evidence type="ECO:0000259" key="7">
    <source>
        <dbReference type="Pfam" id="PF03600"/>
    </source>
</evidence>
<dbReference type="EMBL" id="SMDR01000001">
    <property type="protein sequence ID" value="TNJ35611.1"/>
    <property type="molecule type" value="Genomic_DNA"/>
</dbReference>
<evidence type="ECO:0000256" key="4">
    <source>
        <dbReference type="ARBA" id="ARBA00022989"/>
    </source>
</evidence>
<comment type="caution">
    <text evidence="8">The sequence shown here is derived from an EMBL/GenBank/DDBJ whole genome shotgun (WGS) entry which is preliminary data.</text>
</comment>
<dbReference type="InterPro" id="IPR004680">
    <property type="entry name" value="Cit_transptr-like_dom"/>
</dbReference>
<evidence type="ECO:0000256" key="1">
    <source>
        <dbReference type="ARBA" id="ARBA00004141"/>
    </source>
</evidence>
<feature type="transmembrane region" description="Helical" evidence="6">
    <location>
        <begin position="358"/>
        <end position="381"/>
    </location>
</feature>
<keyword evidence="5 6" id="KW-0472">Membrane</keyword>
<dbReference type="PANTHER" id="PTHR10283">
    <property type="entry name" value="SOLUTE CARRIER FAMILY 13 MEMBER"/>
    <property type="match status" value="1"/>
</dbReference>
<feature type="transmembrane region" description="Helical" evidence="6">
    <location>
        <begin position="411"/>
        <end position="431"/>
    </location>
</feature>
<dbReference type="PANTHER" id="PTHR10283:SF82">
    <property type="entry name" value="SOLUTE CARRIER FAMILY 13 MEMBER 2"/>
    <property type="match status" value="1"/>
</dbReference>
<feature type="transmembrane region" description="Helical" evidence="6">
    <location>
        <begin position="218"/>
        <end position="240"/>
    </location>
</feature>
<dbReference type="Proteomes" id="UP000305760">
    <property type="component" value="Unassembled WGS sequence"/>
</dbReference>
<evidence type="ECO:0000256" key="5">
    <source>
        <dbReference type="ARBA" id="ARBA00023136"/>
    </source>
</evidence>
<keyword evidence="2" id="KW-0813">Transport</keyword>
<dbReference type="AlphaFoldDB" id="A0A5C4RY54"/>
<protein>
    <submittedName>
        <fullName evidence="8">SLC13/DASS family transporter</fullName>
    </submittedName>
</protein>
<dbReference type="GO" id="GO:0005886">
    <property type="term" value="C:plasma membrane"/>
    <property type="evidence" value="ECO:0007669"/>
    <property type="project" value="TreeGrafter"/>
</dbReference>
<dbReference type="CDD" id="cd01115">
    <property type="entry name" value="SLC13_permease"/>
    <property type="match status" value="1"/>
</dbReference>
<keyword evidence="9" id="KW-1185">Reference proteome</keyword>
<dbReference type="GO" id="GO:0008514">
    <property type="term" value="F:organic anion transmembrane transporter activity"/>
    <property type="evidence" value="ECO:0007669"/>
    <property type="project" value="UniProtKB-ARBA"/>
</dbReference>
<dbReference type="Pfam" id="PF03600">
    <property type="entry name" value="CitMHS"/>
    <property type="match status" value="1"/>
</dbReference>
<dbReference type="GO" id="GO:1905039">
    <property type="term" value="P:carboxylic acid transmembrane transport"/>
    <property type="evidence" value="ECO:0007669"/>
    <property type="project" value="UniProtKB-ARBA"/>
</dbReference>
<sequence>MVAAPDRRRGAHVTSSLQRFALPAGPALAAAAYLVLHGQGAGHAMAVTVALTSWCALWWILEPVKGPVTALLPLAVLPLLGVLDAKQVAQSYGHELILLLGGGFMLSRALERSGAHRRLALTMVRAFGGGSGRSLLWGFIFATGFISMWISNTATTLLMLPVALAILETYADRRLHAPLILSIAYAASVGGLGTPIGSPPNLVFMQVYAETTGQAYGFLDWMTIGVPVVLLFLPLMALWLGRDLAGAPAAQLPESGAWTRAEKRVMAVFALTAAAWIFRGEPFGGWSALLGLPGANDASVALIAVVALCVIPDGRGGRLLDWETAERVPWGALVLFGGGIALAAAFQSSGLSSAVAQGLSGLNTLPLPLLLLGIVGGVVLLSEIASNTATAVLLMPILAATAMAVDVDPALFMFPAVLAASVGFMLPVATAPNAIAYGSGEVDAQRMLREGAVLDLVGVVVLCVVCYLAFV</sequence>
<feature type="transmembrane region" description="Helical" evidence="6">
    <location>
        <begin position="388"/>
        <end position="405"/>
    </location>
</feature>
<feature type="transmembrane region" description="Helical" evidence="6">
    <location>
        <begin position="328"/>
        <end position="346"/>
    </location>
</feature>
<evidence type="ECO:0000256" key="2">
    <source>
        <dbReference type="ARBA" id="ARBA00022448"/>
    </source>
</evidence>